<dbReference type="InterPro" id="IPR021136">
    <property type="entry name" value="Flagellar_hook_control-like_C"/>
</dbReference>
<comment type="caution">
    <text evidence="3">The sequence shown here is derived from an EMBL/GenBank/DDBJ whole genome shotgun (WGS) entry which is preliminary data.</text>
</comment>
<feature type="region of interest" description="Disordered" evidence="1">
    <location>
        <begin position="181"/>
        <end position="264"/>
    </location>
</feature>
<feature type="region of interest" description="Disordered" evidence="1">
    <location>
        <begin position="279"/>
        <end position="324"/>
    </location>
</feature>
<proteinExistence type="predicted"/>
<feature type="compositionally biased region" description="Low complexity" evidence="1">
    <location>
        <begin position="45"/>
        <end position="83"/>
    </location>
</feature>
<accession>A0A838XW33</accession>
<dbReference type="RefSeq" id="WP_181759453.1">
    <property type="nucleotide sequence ID" value="NZ_BMCR01000002.1"/>
</dbReference>
<reference evidence="3 4" key="2">
    <citation type="submission" date="2020-08" db="EMBL/GenBank/DDBJ databases">
        <title>Stappia taiwanensis sp. nov., isolated from a coastal thermal spring.</title>
        <authorList>
            <person name="Kampfer P."/>
        </authorList>
    </citation>
    <scope>NUCLEOTIDE SEQUENCE [LARGE SCALE GENOMIC DNA]</scope>
    <source>
        <strain evidence="3 4">DSM 23284</strain>
    </source>
</reference>
<gene>
    <name evidence="3" type="ORF">H1W37_06360</name>
</gene>
<dbReference type="CDD" id="cd17470">
    <property type="entry name" value="T3SS_Flik_C"/>
    <property type="match status" value="1"/>
</dbReference>
<reference evidence="3 4" key="1">
    <citation type="submission" date="2020-07" db="EMBL/GenBank/DDBJ databases">
        <authorList>
            <person name="Li M."/>
        </authorList>
    </citation>
    <scope>NUCLEOTIDE SEQUENCE [LARGE SCALE GENOMIC DNA]</scope>
    <source>
        <strain evidence="3 4">DSM 23284</strain>
    </source>
</reference>
<dbReference type="Pfam" id="PF02120">
    <property type="entry name" value="Flg_hook"/>
    <property type="match status" value="1"/>
</dbReference>
<organism evidence="3 4">
    <name type="scientific">Stappia taiwanensis</name>
    <dbReference type="NCBI Taxonomy" id="992267"/>
    <lineage>
        <taxon>Bacteria</taxon>
        <taxon>Pseudomonadati</taxon>
        <taxon>Pseudomonadota</taxon>
        <taxon>Alphaproteobacteria</taxon>
        <taxon>Hyphomicrobiales</taxon>
        <taxon>Stappiaceae</taxon>
        <taxon>Stappia</taxon>
    </lineage>
</organism>
<evidence type="ECO:0000313" key="4">
    <source>
        <dbReference type="Proteomes" id="UP000559404"/>
    </source>
</evidence>
<evidence type="ECO:0000256" key="1">
    <source>
        <dbReference type="SAM" id="MobiDB-lite"/>
    </source>
</evidence>
<evidence type="ECO:0000313" key="3">
    <source>
        <dbReference type="EMBL" id="MBA4611264.1"/>
    </source>
</evidence>
<feature type="domain" description="Flagellar hook-length control protein-like C-terminal" evidence="2">
    <location>
        <begin position="333"/>
        <end position="412"/>
    </location>
</feature>
<feature type="compositionally biased region" description="Low complexity" evidence="1">
    <location>
        <begin position="119"/>
        <end position="128"/>
    </location>
</feature>
<keyword evidence="3" id="KW-0966">Cell projection</keyword>
<keyword evidence="3" id="KW-0282">Flagellum</keyword>
<dbReference type="InterPro" id="IPR038610">
    <property type="entry name" value="FliK-like_C_sf"/>
</dbReference>
<sequence>MFPALKDGIPTGESRPAVAGANSSEGAVQQVKAEAQGQGLPAGTASPLKAGEAAPAAPGASLSENPDGARATTSGAAGAGADANPEKAVARQAQAAGGGGEVDKNSPQVDAGAKGGAGQSAAPRSAAGQAPAAALRGVETAEVDVRATIAVTGNGGAKASATASADATGATEKAQASARAAAMVPGQAATGRRSAEGAAHAAAPAAPTDVQEDAPLSGRAGHVSGEPLAGDDGDRATEPKRAAHGNGIAPGRSDQTTSPATARQGVSAAALAFAAAVREQAGAPSETDTDGALEFGRAEPMPGSSASQAMARGTAPQPLPQHAAAASVQVASEVARQASKGVNRFQIRLDPAELGRIDVDMKIGADGTVRAHLAVERSETLDMFLRDQRGLERALDAAGLKLDGGSLQFSLKDQGGFAGFGRDGAAEQMAETGGAERDAAAAGEFEDASVLPARVHVDGASGALDIQI</sequence>
<protein>
    <submittedName>
        <fullName evidence="3">Flagellar hook-length control protein FliK</fullName>
    </submittedName>
</protein>
<keyword evidence="4" id="KW-1185">Reference proteome</keyword>
<feature type="compositionally biased region" description="Basic and acidic residues" evidence="1">
    <location>
        <begin position="232"/>
        <end position="241"/>
    </location>
</feature>
<dbReference type="Gene3D" id="3.30.750.140">
    <property type="match status" value="1"/>
</dbReference>
<name>A0A838XW33_9HYPH</name>
<dbReference type="EMBL" id="JACEON010000004">
    <property type="protein sequence ID" value="MBA4611264.1"/>
    <property type="molecule type" value="Genomic_DNA"/>
</dbReference>
<dbReference type="AlphaFoldDB" id="A0A838XW33"/>
<keyword evidence="3" id="KW-0969">Cilium</keyword>
<feature type="compositionally biased region" description="Low complexity" evidence="1">
    <location>
        <begin position="196"/>
        <end position="206"/>
    </location>
</feature>
<evidence type="ECO:0000259" key="2">
    <source>
        <dbReference type="Pfam" id="PF02120"/>
    </source>
</evidence>
<feature type="region of interest" description="Disordered" evidence="1">
    <location>
        <begin position="1"/>
        <end position="128"/>
    </location>
</feature>
<dbReference type="Proteomes" id="UP000559404">
    <property type="component" value="Unassembled WGS sequence"/>
</dbReference>